<evidence type="ECO:0000313" key="2">
    <source>
        <dbReference type="Proteomes" id="UP001605036"/>
    </source>
</evidence>
<dbReference type="Proteomes" id="UP001605036">
    <property type="component" value="Unassembled WGS sequence"/>
</dbReference>
<organism evidence="1 2">
    <name type="scientific">Riccia fluitans</name>
    <dbReference type="NCBI Taxonomy" id="41844"/>
    <lineage>
        <taxon>Eukaryota</taxon>
        <taxon>Viridiplantae</taxon>
        <taxon>Streptophyta</taxon>
        <taxon>Embryophyta</taxon>
        <taxon>Marchantiophyta</taxon>
        <taxon>Marchantiopsida</taxon>
        <taxon>Marchantiidae</taxon>
        <taxon>Marchantiales</taxon>
        <taxon>Ricciaceae</taxon>
        <taxon>Riccia</taxon>
    </lineage>
</organism>
<protein>
    <submittedName>
        <fullName evidence="1">Uncharacterized protein</fullName>
    </submittedName>
</protein>
<proteinExistence type="predicted"/>
<name>A0ABD1YKS6_9MARC</name>
<dbReference type="EMBL" id="JBHFFA010000004">
    <property type="protein sequence ID" value="KAL2631381.1"/>
    <property type="molecule type" value="Genomic_DNA"/>
</dbReference>
<accession>A0ABD1YKS6</accession>
<keyword evidence="2" id="KW-1185">Reference proteome</keyword>
<evidence type="ECO:0000313" key="1">
    <source>
        <dbReference type="EMBL" id="KAL2631381.1"/>
    </source>
</evidence>
<sequence>MCEKSNMGLDGMLVTQNHDEGKLVFLEEPQLNEIAKNIKLATQAKHPATKEKREKLMTVKEVIPKRKLEIRNHDKSMEKYPKRNKWFQTMCPSHVHHP</sequence>
<reference evidence="1 2" key="1">
    <citation type="submission" date="2024-09" db="EMBL/GenBank/DDBJ databases">
        <title>Chromosome-scale assembly of Riccia fluitans.</title>
        <authorList>
            <person name="Paukszto L."/>
            <person name="Sawicki J."/>
            <person name="Karawczyk K."/>
            <person name="Piernik-Szablinska J."/>
            <person name="Szczecinska M."/>
            <person name="Mazdziarz M."/>
        </authorList>
    </citation>
    <scope>NUCLEOTIDE SEQUENCE [LARGE SCALE GENOMIC DNA]</scope>
    <source>
        <strain evidence="1">Rf_01</strain>
        <tissue evidence="1">Aerial parts of the thallus</tissue>
    </source>
</reference>
<comment type="caution">
    <text evidence="1">The sequence shown here is derived from an EMBL/GenBank/DDBJ whole genome shotgun (WGS) entry which is preliminary data.</text>
</comment>
<dbReference type="AlphaFoldDB" id="A0ABD1YKS6"/>
<gene>
    <name evidence="1" type="ORF">R1flu_016067</name>
</gene>